<organism evidence="2 3">
    <name type="scientific">Arthroderma benhamiae (strain ATCC MYA-4681 / CBS 112371)</name>
    <name type="common">Trichophyton mentagrophytes</name>
    <dbReference type="NCBI Taxonomy" id="663331"/>
    <lineage>
        <taxon>Eukaryota</taxon>
        <taxon>Fungi</taxon>
        <taxon>Dikarya</taxon>
        <taxon>Ascomycota</taxon>
        <taxon>Pezizomycotina</taxon>
        <taxon>Eurotiomycetes</taxon>
        <taxon>Eurotiomycetidae</taxon>
        <taxon>Onygenales</taxon>
        <taxon>Arthrodermataceae</taxon>
        <taxon>Trichophyton</taxon>
    </lineage>
</organism>
<sequence>MSMNQRQNGLYTSQTASIFLIVLGSIEVWRATHLGRIVPDRKARPTRGDDEIEVIVAIRPARDMPLNLKYAIRNDGDGRLLPSVVLAEDVRQDAAYSVSGRVPGSSVRDDEDSCSEPLI</sequence>
<dbReference type="AlphaFoldDB" id="D4APY7"/>
<reference evidence="3" key="1">
    <citation type="journal article" date="2011" name="Genome Biol.">
        <title>Comparative and functional genomics provide insights into the pathogenicity of dermatophytic fungi.</title>
        <authorList>
            <person name="Burmester A."/>
            <person name="Shelest E."/>
            <person name="Gloeckner G."/>
            <person name="Heddergott C."/>
            <person name="Schindler S."/>
            <person name="Staib P."/>
            <person name="Heidel A."/>
            <person name="Felder M."/>
            <person name="Petzold A."/>
            <person name="Szafranski K."/>
            <person name="Feuermann M."/>
            <person name="Pedruzzi I."/>
            <person name="Priebe S."/>
            <person name="Groth M."/>
            <person name="Winkler R."/>
            <person name="Li W."/>
            <person name="Kniemeyer O."/>
            <person name="Schroeckh V."/>
            <person name="Hertweck C."/>
            <person name="Hube B."/>
            <person name="White T.C."/>
            <person name="Platzer M."/>
            <person name="Guthke R."/>
            <person name="Heitman J."/>
            <person name="Woestemeyer J."/>
            <person name="Zipfel P.F."/>
            <person name="Monod M."/>
            <person name="Brakhage A.A."/>
        </authorList>
    </citation>
    <scope>NUCLEOTIDE SEQUENCE [LARGE SCALE GENOMIC DNA]</scope>
    <source>
        <strain evidence="3">ATCC MYA-4681 / CBS 112371</strain>
    </source>
</reference>
<name>D4APY7_ARTBC</name>
<feature type="compositionally biased region" description="Acidic residues" evidence="1">
    <location>
        <begin position="109"/>
        <end position="119"/>
    </location>
</feature>
<feature type="region of interest" description="Disordered" evidence="1">
    <location>
        <begin position="98"/>
        <end position="119"/>
    </location>
</feature>
<evidence type="ECO:0000313" key="2">
    <source>
        <dbReference type="EMBL" id="EFE34531.1"/>
    </source>
</evidence>
<proteinExistence type="predicted"/>
<comment type="caution">
    <text evidence="2">The sequence shown here is derived from an EMBL/GenBank/DDBJ whole genome shotgun (WGS) entry which is preliminary data.</text>
</comment>
<keyword evidence="3" id="KW-1185">Reference proteome</keyword>
<dbReference type="HOGENOM" id="CLU_2060933_0_0_1"/>
<evidence type="ECO:0000313" key="3">
    <source>
        <dbReference type="Proteomes" id="UP000008866"/>
    </source>
</evidence>
<dbReference type="Proteomes" id="UP000008866">
    <property type="component" value="Unassembled WGS sequence"/>
</dbReference>
<gene>
    <name evidence="2" type="ORF">ARB_06294</name>
</gene>
<dbReference type="GeneID" id="9520891"/>
<dbReference type="KEGG" id="abe:ARB_06294"/>
<protein>
    <submittedName>
        <fullName evidence="2">Uncharacterized protein</fullName>
    </submittedName>
</protein>
<dbReference type="RefSeq" id="XP_003015171.1">
    <property type="nucleotide sequence ID" value="XM_003015125.1"/>
</dbReference>
<accession>D4APY7</accession>
<evidence type="ECO:0000256" key="1">
    <source>
        <dbReference type="SAM" id="MobiDB-lite"/>
    </source>
</evidence>
<dbReference type="EMBL" id="ABSU01000005">
    <property type="protein sequence ID" value="EFE34531.1"/>
    <property type="molecule type" value="Genomic_DNA"/>
</dbReference>